<dbReference type="Proteomes" id="UP000616885">
    <property type="component" value="Unassembled WGS sequence"/>
</dbReference>
<feature type="compositionally biased region" description="Low complexity" evidence="1">
    <location>
        <begin position="96"/>
        <end position="109"/>
    </location>
</feature>
<evidence type="ECO:0000313" key="3">
    <source>
        <dbReference type="EMBL" id="KAF9757985.1"/>
    </source>
</evidence>
<evidence type="ECO:0000259" key="2">
    <source>
        <dbReference type="PROSITE" id="PS50011"/>
    </source>
</evidence>
<proteinExistence type="predicted"/>
<dbReference type="InterPro" id="IPR051681">
    <property type="entry name" value="Ser/Thr_Kinases-Pseudokinases"/>
</dbReference>
<organism evidence="3 4">
    <name type="scientific">Bionectria ochroleuca</name>
    <name type="common">Gliocladium roseum</name>
    <dbReference type="NCBI Taxonomy" id="29856"/>
    <lineage>
        <taxon>Eukaryota</taxon>
        <taxon>Fungi</taxon>
        <taxon>Dikarya</taxon>
        <taxon>Ascomycota</taxon>
        <taxon>Pezizomycotina</taxon>
        <taxon>Sordariomycetes</taxon>
        <taxon>Hypocreomycetidae</taxon>
        <taxon>Hypocreales</taxon>
        <taxon>Bionectriaceae</taxon>
        <taxon>Clonostachys</taxon>
    </lineage>
</organism>
<dbReference type="SUPFAM" id="SSF56112">
    <property type="entry name" value="Protein kinase-like (PK-like)"/>
    <property type="match status" value="1"/>
</dbReference>
<accession>A0A8H7NKY2</accession>
<reference evidence="3" key="1">
    <citation type="submission" date="2020-10" db="EMBL/GenBank/DDBJ databases">
        <title>High-Quality Genome Resource of Clonostachys rosea strain S41 by Oxford Nanopore Long-Read Sequencing.</title>
        <authorList>
            <person name="Wang H."/>
        </authorList>
    </citation>
    <scope>NUCLEOTIDE SEQUENCE</scope>
    <source>
        <strain evidence="3">S41</strain>
    </source>
</reference>
<dbReference type="AlphaFoldDB" id="A0A8H7NKY2"/>
<feature type="compositionally biased region" description="Low complexity" evidence="1">
    <location>
        <begin position="66"/>
        <end position="76"/>
    </location>
</feature>
<feature type="region of interest" description="Disordered" evidence="1">
    <location>
        <begin position="56"/>
        <end position="111"/>
    </location>
</feature>
<dbReference type="FunFam" id="1.10.510.10:FF:000579">
    <property type="entry name" value="Sensor histidine kinase/response regulator, putative"/>
    <property type="match status" value="1"/>
</dbReference>
<dbReference type="GO" id="GO:0005524">
    <property type="term" value="F:ATP binding"/>
    <property type="evidence" value="ECO:0007669"/>
    <property type="project" value="InterPro"/>
</dbReference>
<dbReference type="Gene3D" id="1.10.510.10">
    <property type="entry name" value="Transferase(Phosphotransferase) domain 1"/>
    <property type="match status" value="1"/>
</dbReference>
<dbReference type="InterPro" id="IPR000719">
    <property type="entry name" value="Prot_kinase_dom"/>
</dbReference>
<sequence length="611" mass="68128">MEGAALMTEDVLDPPPRLYERLHQIAGYTWDESKLPFRSTYDFWHVFGTRCVSPISPSTSQSHNISSPGSVSRLSSGNPSPAEHPGYHFDENHFAPQYTPPTQQVSPSQPNFPHITSFFSPTLPSEGSYVEEPVVARISYHGLREERAFHIAKSLTATVDPTGEHIAKPIDLFRLNTAPGDRAAVIVAIYHNLGDNYLPAVLDLGPAYYKAKKEGESYKAFHDPFFKLHQPISLQLFLDFAIGASKCLEILHHGQGIIHGEIRGDAFHFNKEENKVRIASFGSGTRSFENGLTSTGWSSLSKELGAKTKLLYISPEQTGRMPAEPDSRTDIYSLGVLFWMLLTQQQVFDGDTALDIVQGVLGRRIPNVSDIRIDIPDVVGRIIQKCTAKNVTDRYHSASGLRHDLEMVQNYLADGNWAALKELKIASKDVSSFFMLPTIMIGRQRERNQLIKAIDRVSKSHPSTGKDHRLAFLMDRCSRMMLVIWTIFPVRGPVQLMEPLVEAVHSHTQLLRTQQNNASVSSNPFCRTPRLFQQIMVRPLNLAHSLGQLAFGNDSSLFQLKPAVLSIVLEPRVPAPGWLTRLFRVCPDSLVVPNLGGVAIAKLSPWKVWAA</sequence>
<protein>
    <recommendedName>
        <fullName evidence="2">Protein kinase domain-containing protein</fullName>
    </recommendedName>
</protein>
<dbReference type="EMBL" id="JADCTT010000002">
    <property type="protein sequence ID" value="KAF9757985.1"/>
    <property type="molecule type" value="Genomic_DNA"/>
</dbReference>
<feature type="compositionally biased region" description="Polar residues" evidence="1">
    <location>
        <begin position="56"/>
        <end position="65"/>
    </location>
</feature>
<comment type="caution">
    <text evidence="3">The sequence shown here is derived from an EMBL/GenBank/DDBJ whole genome shotgun (WGS) entry which is preliminary data.</text>
</comment>
<dbReference type="PANTHER" id="PTHR44329">
    <property type="entry name" value="SERINE/THREONINE-PROTEIN KINASE TNNI3K-RELATED"/>
    <property type="match status" value="1"/>
</dbReference>
<name>A0A8H7NKY2_BIOOC</name>
<gene>
    <name evidence="3" type="ORF">IM811_008929</name>
</gene>
<feature type="domain" description="Protein kinase" evidence="2">
    <location>
        <begin position="118"/>
        <end position="406"/>
    </location>
</feature>
<dbReference type="InterPro" id="IPR011009">
    <property type="entry name" value="Kinase-like_dom_sf"/>
</dbReference>
<evidence type="ECO:0000256" key="1">
    <source>
        <dbReference type="SAM" id="MobiDB-lite"/>
    </source>
</evidence>
<dbReference type="Pfam" id="PF00069">
    <property type="entry name" value="Pkinase"/>
    <property type="match status" value="1"/>
</dbReference>
<evidence type="ECO:0000313" key="4">
    <source>
        <dbReference type="Proteomes" id="UP000616885"/>
    </source>
</evidence>
<dbReference type="SMART" id="SM00220">
    <property type="entry name" value="S_TKc"/>
    <property type="match status" value="1"/>
</dbReference>
<dbReference type="PROSITE" id="PS50011">
    <property type="entry name" value="PROTEIN_KINASE_DOM"/>
    <property type="match status" value="1"/>
</dbReference>
<dbReference type="GO" id="GO:0004674">
    <property type="term" value="F:protein serine/threonine kinase activity"/>
    <property type="evidence" value="ECO:0007669"/>
    <property type="project" value="TreeGrafter"/>
</dbReference>